<dbReference type="PANTHER" id="PTHR48102">
    <property type="entry name" value="ATP-DEPENDENT CLP PROTEASE ATP-BINDING SUBUNIT CLPX-LIKE, MITOCHONDRIAL-RELATED"/>
    <property type="match status" value="1"/>
</dbReference>
<dbReference type="PANTHER" id="PTHR48102:SF7">
    <property type="entry name" value="ATP-DEPENDENT CLP PROTEASE ATP-BINDING SUBUNIT CLPX-LIKE, MITOCHONDRIAL"/>
    <property type="match status" value="1"/>
</dbReference>
<evidence type="ECO:0000313" key="2">
    <source>
        <dbReference type="EMBL" id="MYL84602.1"/>
    </source>
</evidence>
<organism evidence="2 3">
    <name type="scientific">Solidesulfovibrio aerotolerans</name>
    <dbReference type="NCBI Taxonomy" id="295255"/>
    <lineage>
        <taxon>Bacteria</taxon>
        <taxon>Pseudomonadati</taxon>
        <taxon>Thermodesulfobacteriota</taxon>
        <taxon>Desulfovibrionia</taxon>
        <taxon>Desulfovibrionales</taxon>
        <taxon>Desulfovibrionaceae</taxon>
        <taxon>Solidesulfovibrio</taxon>
    </lineage>
</organism>
<dbReference type="Gene3D" id="3.40.50.300">
    <property type="entry name" value="P-loop containing nucleotide triphosphate hydrolases"/>
    <property type="match status" value="1"/>
</dbReference>
<dbReference type="InterPro" id="IPR050052">
    <property type="entry name" value="ATP-dep_Clp_protease_ClpX"/>
</dbReference>
<dbReference type="GO" id="GO:0051603">
    <property type="term" value="P:proteolysis involved in protein catabolic process"/>
    <property type="evidence" value="ECO:0007669"/>
    <property type="project" value="TreeGrafter"/>
</dbReference>
<dbReference type="OrthoDB" id="5442716at2"/>
<dbReference type="Pfam" id="PF07724">
    <property type="entry name" value="AAA_2"/>
    <property type="match status" value="1"/>
</dbReference>
<dbReference type="InterPro" id="IPR003959">
    <property type="entry name" value="ATPase_AAA_core"/>
</dbReference>
<proteinExistence type="predicted"/>
<evidence type="ECO:0000259" key="1">
    <source>
        <dbReference type="SMART" id="SM00382"/>
    </source>
</evidence>
<dbReference type="InterPro" id="IPR027417">
    <property type="entry name" value="P-loop_NTPase"/>
</dbReference>
<keyword evidence="3" id="KW-1185">Reference proteome</keyword>
<feature type="domain" description="AAA+ ATPase" evidence="1">
    <location>
        <begin position="40"/>
        <end position="187"/>
    </location>
</feature>
<comment type="caution">
    <text evidence="2">The sequence shown here is derived from an EMBL/GenBank/DDBJ whole genome shotgun (WGS) entry which is preliminary data.</text>
</comment>
<sequence>MEQLLLPTDIHTFLAARVLGQEDLLRRISVSLYKHIHGLPAPNVLLIGNSGTGKTTLMQAVAAFYEAHPELDRFRVMLIINANTLSPEVEGEDRTTRLFNKLEARAKVALGSELTAEALREYLENATVCVDEVDKISGRISGKPNVEGITTQYALLTMLEGEQFLYRARVMEDGREVETDIPIDTGKLLFICGGAFEELYDQVYATLVNRRDDRRLKEVSEVERKPDGTVSVRTMVRFRLREYLRLADMFAFGMMPQFISRFGTISMLEELGKDELRQILIGSKASPLRQCLEYFRHMGIRLQVTDTALTAIADAAAKNSRIGARALREIFNGMIAPYEFDPSLSPKFVTTDKGPTLTIDQETVAEYLNRMAT</sequence>
<dbReference type="RefSeq" id="WP_160962783.1">
    <property type="nucleotide sequence ID" value="NZ_WVUD01000037.1"/>
</dbReference>
<gene>
    <name evidence="2" type="ORF">GTA51_15890</name>
</gene>
<dbReference type="AlphaFoldDB" id="A0A7C9IY13"/>
<dbReference type="Gene3D" id="1.10.8.60">
    <property type="match status" value="1"/>
</dbReference>
<name>A0A7C9IY13_9BACT</name>
<dbReference type="InterPro" id="IPR003593">
    <property type="entry name" value="AAA+_ATPase"/>
</dbReference>
<dbReference type="EMBL" id="WVUD01000037">
    <property type="protein sequence ID" value="MYL84602.1"/>
    <property type="molecule type" value="Genomic_DNA"/>
</dbReference>
<evidence type="ECO:0000313" key="3">
    <source>
        <dbReference type="Proteomes" id="UP000482487"/>
    </source>
</evidence>
<dbReference type="GO" id="GO:0005524">
    <property type="term" value="F:ATP binding"/>
    <property type="evidence" value="ECO:0007669"/>
    <property type="project" value="InterPro"/>
</dbReference>
<protein>
    <submittedName>
        <fullName evidence="2">AAA domain-containing protein</fullName>
    </submittedName>
</protein>
<dbReference type="SMART" id="SM00382">
    <property type="entry name" value="AAA"/>
    <property type="match status" value="1"/>
</dbReference>
<accession>A0A7C9IY13</accession>
<reference evidence="2 3" key="1">
    <citation type="submission" date="2020-01" db="EMBL/GenBank/DDBJ databases">
        <title>Genome sequence of Desulfovibrio aerotolerans DSM 16695(T).</title>
        <authorList>
            <person name="Karnachuk O."/>
            <person name="Avakyan M."/>
            <person name="Mardanov A."/>
            <person name="Kadnikov V."/>
            <person name="Ravin N."/>
        </authorList>
    </citation>
    <scope>NUCLEOTIDE SEQUENCE [LARGE SCALE GENOMIC DNA]</scope>
    <source>
        <strain evidence="2 3">DSM 16695</strain>
    </source>
</reference>
<dbReference type="GO" id="GO:0016887">
    <property type="term" value="F:ATP hydrolysis activity"/>
    <property type="evidence" value="ECO:0007669"/>
    <property type="project" value="InterPro"/>
</dbReference>
<dbReference type="Proteomes" id="UP000482487">
    <property type="component" value="Unassembled WGS sequence"/>
</dbReference>
<dbReference type="SUPFAM" id="SSF52540">
    <property type="entry name" value="P-loop containing nucleoside triphosphate hydrolases"/>
    <property type="match status" value="1"/>
</dbReference>